<dbReference type="AlphaFoldDB" id="A0A6J8BEM0"/>
<evidence type="ECO:0000313" key="3">
    <source>
        <dbReference type="Proteomes" id="UP000507470"/>
    </source>
</evidence>
<accession>A0A6J8BEM0</accession>
<proteinExistence type="predicted"/>
<name>A0A6J8BEM0_MYTCO</name>
<organism evidence="2 3">
    <name type="scientific">Mytilus coruscus</name>
    <name type="common">Sea mussel</name>
    <dbReference type="NCBI Taxonomy" id="42192"/>
    <lineage>
        <taxon>Eukaryota</taxon>
        <taxon>Metazoa</taxon>
        <taxon>Spiralia</taxon>
        <taxon>Lophotrochozoa</taxon>
        <taxon>Mollusca</taxon>
        <taxon>Bivalvia</taxon>
        <taxon>Autobranchia</taxon>
        <taxon>Pteriomorphia</taxon>
        <taxon>Mytilida</taxon>
        <taxon>Mytiloidea</taxon>
        <taxon>Mytilidae</taxon>
        <taxon>Mytilinae</taxon>
        <taxon>Mytilus</taxon>
    </lineage>
</organism>
<keyword evidence="3" id="KW-1185">Reference proteome</keyword>
<dbReference type="PANTHER" id="PTHR21446:SF12">
    <property type="entry name" value="POTASSIUM CHANNEL TETRAMERIZATION DOMAIN CONTAINING 1"/>
    <property type="match status" value="1"/>
</dbReference>
<evidence type="ECO:0000313" key="2">
    <source>
        <dbReference type="EMBL" id="CAC5381720.1"/>
    </source>
</evidence>
<gene>
    <name evidence="2" type="ORF">MCOR_17590</name>
</gene>
<dbReference type="PANTHER" id="PTHR21446">
    <property type="entry name" value="DUF3504 DOMAIN-CONTAINING PROTEIN"/>
    <property type="match status" value="1"/>
</dbReference>
<feature type="region of interest" description="Disordered" evidence="1">
    <location>
        <begin position="91"/>
        <end position="117"/>
    </location>
</feature>
<evidence type="ECO:0000256" key="1">
    <source>
        <dbReference type="SAM" id="MobiDB-lite"/>
    </source>
</evidence>
<sequence>MPKTQKSVVRTAEKIISDYLKEKDGDLKTLEELNEKEPTVLNSLLRKFCGEIRKSDAYKSMSTISFGLQKHFIQSRNLNIKFDFKLGRRTDRTEGDFEPETEIRRPEKNRRRGENLADFDHSGGRMYELPGDVNCPVVTFTKYMSKLNPLNSIFGRDRSLRPEFRQPMIYGMIMFPMPNDVNYVELPDFLSDDETIASDLKDITSFETRQVPVENNYQTVTNAPTCNLNTFQIPAGFQSLSGFAISSINNWNTDFGNRFKMLNQGNIIFKEGSNRKCLLENTYTKATTLYEQDLTPVIKEWNCQQIQRFSS</sequence>
<reference evidence="2 3" key="1">
    <citation type="submission" date="2020-06" db="EMBL/GenBank/DDBJ databases">
        <authorList>
            <person name="Li R."/>
            <person name="Bekaert M."/>
        </authorList>
    </citation>
    <scope>NUCLEOTIDE SEQUENCE [LARGE SCALE GENOMIC DNA]</scope>
    <source>
        <strain evidence="3">wild</strain>
    </source>
</reference>
<dbReference type="Proteomes" id="UP000507470">
    <property type="component" value="Unassembled WGS sequence"/>
</dbReference>
<dbReference type="InterPro" id="IPR052787">
    <property type="entry name" value="MAVS"/>
</dbReference>
<protein>
    <submittedName>
        <fullName evidence="2">Uncharacterized protein</fullName>
    </submittedName>
</protein>
<dbReference type="EMBL" id="CACVKT020003097">
    <property type="protein sequence ID" value="CAC5381720.1"/>
    <property type="molecule type" value="Genomic_DNA"/>
</dbReference>